<feature type="domain" description="Dienelactone hydrolase" evidence="1">
    <location>
        <begin position="2"/>
        <end position="221"/>
    </location>
</feature>
<gene>
    <name evidence="2" type="ORF">BL253_13635</name>
</gene>
<dbReference type="PANTHER" id="PTHR46623:SF6">
    <property type="entry name" value="ALPHA_BETA-HYDROLASES SUPERFAMILY PROTEIN"/>
    <property type="match status" value="1"/>
</dbReference>
<dbReference type="STRING" id="1834516.BL253_13635"/>
<dbReference type="InterPro" id="IPR002925">
    <property type="entry name" value="Dienelactn_hydro"/>
</dbReference>
<dbReference type="SUPFAM" id="SSF53474">
    <property type="entry name" value="alpha/beta-Hydrolases"/>
    <property type="match status" value="1"/>
</dbReference>
<dbReference type="GO" id="GO:0016787">
    <property type="term" value="F:hydrolase activity"/>
    <property type="evidence" value="ECO:0007669"/>
    <property type="project" value="InterPro"/>
</dbReference>
<keyword evidence="3" id="KW-1185">Reference proteome</keyword>
<dbReference type="Gene3D" id="3.40.50.1820">
    <property type="entry name" value="alpha/beta hydrolase"/>
    <property type="match status" value="1"/>
</dbReference>
<dbReference type="AlphaFoldDB" id="A0A1V2IDK1"/>
<comment type="caution">
    <text evidence="2">The sequence shown here is derived from an EMBL/GenBank/DDBJ whole genome shotgun (WGS) entry which is preliminary data.</text>
</comment>
<organism evidence="2 3">
    <name type="scientific">Pseudofrankia asymbiotica</name>
    <dbReference type="NCBI Taxonomy" id="1834516"/>
    <lineage>
        <taxon>Bacteria</taxon>
        <taxon>Bacillati</taxon>
        <taxon>Actinomycetota</taxon>
        <taxon>Actinomycetes</taxon>
        <taxon>Frankiales</taxon>
        <taxon>Frankiaceae</taxon>
        <taxon>Pseudofrankia</taxon>
    </lineage>
</organism>
<dbReference type="InterPro" id="IPR029058">
    <property type="entry name" value="AB_hydrolase_fold"/>
</dbReference>
<dbReference type="Pfam" id="PF01738">
    <property type="entry name" value="DLH"/>
    <property type="match status" value="1"/>
</dbReference>
<evidence type="ECO:0000313" key="3">
    <source>
        <dbReference type="Proteomes" id="UP000188929"/>
    </source>
</evidence>
<proteinExistence type="predicted"/>
<sequence length="229" mass="25082">MTPEGPGPFPGVVLGAEAYGVNPFILDVQRRLADLGYASTVPDYYRGQGPARTEAYDDFAEVREHVDRLDFTRGARDLAAAVDALRVHPAVDARRVAVWGYCTGGTLAWLAACGRGDVAAAVLFYPSQPRFHELGPRTPVHALDLLWQLTCPALFLYGEADPVVPPELLDELRARIERWGVDAEIRRYAGAGHAFSSPWGPMRNEAADRAAWGDATAFLDQRLRPARSP</sequence>
<reference evidence="3" key="1">
    <citation type="submission" date="2016-10" db="EMBL/GenBank/DDBJ databases">
        <title>Frankia sp. NRRL B-16386 Genome sequencing.</title>
        <authorList>
            <person name="Ghodhbane-Gtari F."/>
            <person name="Swanson E."/>
            <person name="Gueddou A."/>
            <person name="Hezbri K."/>
            <person name="Ktari K."/>
            <person name="Nouioui I."/>
            <person name="Morris K."/>
            <person name="Simpson S."/>
            <person name="Abebe-Akele F."/>
            <person name="Thomas K."/>
            <person name="Gtari M."/>
            <person name="Tisa L.S."/>
        </authorList>
    </citation>
    <scope>NUCLEOTIDE SEQUENCE [LARGE SCALE GENOMIC DNA]</scope>
    <source>
        <strain evidence="3">NRRL B-16386</strain>
    </source>
</reference>
<accession>A0A1V2IDK1</accession>
<name>A0A1V2IDK1_9ACTN</name>
<dbReference type="InterPro" id="IPR051049">
    <property type="entry name" value="Dienelactone_hydrolase-like"/>
</dbReference>
<protein>
    <recommendedName>
        <fullName evidence="1">Dienelactone hydrolase domain-containing protein</fullName>
    </recommendedName>
</protein>
<dbReference type="PANTHER" id="PTHR46623">
    <property type="entry name" value="CARBOXYMETHYLENEBUTENOLIDASE-RELATED"/>
    <property type="match status" value="1"/>
</dbReference>
<evidence type="ECO:0000313" key="2">
    <source>
        <dbReference type="EMBL" id="ONH30521.1"/>
    </source>
</evidence>
<dbReference type="EMBL" id="MOMC01000025">
    <property type="protein sequence ID" value="ONH30521.1"/>
    <property type="molecule type" value="Genomic_DNA"/>
</dbReference>
<dbReference type="Proteomes" id="UP000188929">
    <property type="component" value="Unassembled WGS sequence"/>
</dbReference>
<evidence type="ECO:0000259" key="1">
    <source>
        <dbReference type="Pfam" id="PF01738"/>
    </source>
</evidence>